<feature type="region of interest" description="Disordered" evidence="6">
    <location>
        <begin position="208"/>
        <end position="231"/>
    </location>
</feature>
<dbReference type="PANTHER" id="PTHR37739:SF18">
    <property type="entry name" value="KINESIN-LIKE PROTEIN KIN-12C"/>
    <property type="match status" value="1"/>
</dbReference>
<accession>A0A6D2HHJ7</accession>
<organism evidence="7 8">
    <name type="scientific">Microthlaspi erraticum</name>
    <dbReference type="NCBI Taxonomy" id="1685480"/>
    <lineage>
        <taxon>Eukaryota</taxon>
        <taxon>Viridiplantae</taxon>
        <taxon>Streptophyta</taxon>
        <taxon>Embryophyta</taxon>
        <taxon>Tracheophyta</taxon>
        <taxon>Spermatophyta</taxon>
        <taxon>Magnoliopsida</taxon>
        <taxon>eudicotyledons</taxon>
        <taxon>Gunneridae</taxon>
        <taxon>Pentapetalae</taxon>
        <taxon>rosids</taxon>
        <taxon>malvids</taxon>
        <taxon>Brassicales</taxon>
        <taxon>Brassicaceae</taxon>
        <taxon>Coluteocarpeae</taxon>
        <taxon>Microthlaspi</taxon>
    </lineage>
</organism>
<dbReference type="Proteomes" id="UP000467841">
    <property type="component" value="Unassembled WGS sequence"/>
</dbReference>
<dbReference type="InterPro" id="IPR044986">
    <property type="entry name" value="KIF15/KIN-12"/>
</dbReference>
<comment type="caution">
    <text evidence="7">The sequence shown here is derived from an EMBL/GenBank/DDBJ whole genome shotgun (WGS) entry which is preliminary data.</text>
</comment>
<dbReference type="EMBL" id="CACVBM020000188">
    <property type="protein sequence ID" value="CAA7015566.1"/>
    <property type="molecule type" value="Genomic_DNA"/>
</dbReference>
<keyword evidence="3" id="KW-0067">ATP-binding</keyword>
<dbReference type="GO" id="GO:0005874">
    <property type="term" value="C:microtubule"/>
    <property type="evidence" value="ECO:0007669"/>
    <property type="project" value="UniProtKB-KW"/>
</dbReference>
<evidence type="ECO:0000256" key="6">
    <source>
        <dbReference type="SAM" id="MobiDB-lite"/>
    </source>
</evidence>
<evidence type="ECO:0000256" key="3">
    <source>
        <dbReference type="ARBA" id="ARBA00022840"/>
    </source>
</evidence>
<evidence type="ECO:0000256" key="2">
    <source>
        <dbReference type="ARBA" id="ARBA00022741"/>
    </source>
</evidence>
<sequence>MKLEKDQELTMARLRVEELESLLGVKQKEICTLNTRIAAADSMTHDVIRDLLGVKMDINSYAELIDQYQVQRVVEEAKQHAEEIISKEQEIINLKRHIDALVNERESCMSELSRKDTDVLATQISLDQLQERVQLLSMQNEMLKNDKSNLLRRLAELDRTVHNARASNQRVQQTTKDTVSFKLADTDYTKRLENAQKLLSHANNELAKYRKTSNSNPSTRIQGQSSATRYR</sequence>
<evidence type="ECO:0000256" key="4">
    <source>
        <dbReference type="ARBA" id="ARBA00023054"/>
    </source>
</evidence>
<feature type="compositionally biased region" description="Polar residues" evidence="6">
    <location>
        <begin position="212"/>
        <end position="231"/>
    </location>
</feature>
<dbReference type="PANTHER" id="PTHR37739">
    <property type="entry name" value="KINESIN-LIKE PROTEIN KIN-12D"/>
    <property type="match status" value="1"/>
</dbReference>
<dbReference type="OrthoDB" id="3176171at2759"/>
<keyword evidence="8" id="KW-1185">Reference proteome</keyword>
<evidence type="ECO:0000256" key="5">
    <source>
        <dbReference type="ARBA" id="ARBA00023175"/>
    </source>
</evidence>
<evidence type="ECO:0000313" key="8">
    <source>
        <dbReference type="Proteomes" id="UP000467841"/>
    </source>
</evidence>
<gene>
    <name evidence="7" type="ORF">MERR_LOCUS2801</name>
</gene>
<keyword evidence="1" id="KW-0493">Microtubule</keyword>
<proteinExistence type="predicted"/>
<evidence type="ECO:0000256" key="1">
    <source>
        <dbReference type="ARBA" id="ARBA00022701"/>
    </source>
</evidence>
<evidence type="ECO:0000313" key="7">
    <source>
        <dbReference type="EMBL" id="CAA7015566.1"/>
    </source>
</evidence>
<dbReference type="AlphaFoldDB" id="A0A6D2HHJ7"/>
<reference evidence="7" key="1">
    <citation type="submission" date="2020-01" db="EMBL/GenBank/DDBJ databases">
        <authorList>
            <person name="Mishra B."/>
        </authorList>
    </citation>
    <scope>NUCLEOTIDE SEQUENCE [LARGE SCALE GENOMIC DNA]</scope>
</reference>
<keyword evidence="4" id="KW-0175">Coiled coil</keyword>
<dbReference type="GO" id="GO:0005524">
    <property type="term" value="F:ATP binding"/>
    <property type="evidence" value="ECO:0007669"/>
    <property type="project" value="UniProtKB-KW"/>
</dbReference>
<name>A0A6D2HHJ7_9BRAS</name>
<keyword evidence="5" id="KW-0505">Motor protein</keyword>
<keyword evidence="2" id="KW-0547">Nucleotide-binding</keyword>
<protein>
    <submittedName>
        <fullName evidence="7">Uncharacterized protein</fullName>
    </submittedName>
</protein>